<dbReference type="InterPro" id="IPR003615">
    <property type="entry name" value="HNH_nuc"/>
</dbReference>
<comment type="caution">
    <text evidence="2">The sequence shown here is derived from an EMBL/GenBank/DDBJ whole genome shotgun (WGS) entry which is preliminary data.</text>
</comment>
<gene>
    <name evidence="2" type="ORF">CLPU_3c00670</name>
</gene>
<dbReference type="OrthoDB" id="5379188at2"/>
<reference evidence="3" key="1">
    <citation type="submission" date="2015-07" db="EMBL/GenBank/DDBJ databases">
        <title>Draft genome sequence of the purine-degrading Gottschalkia purinilyticum DSM 1384 (formerly Clostridium purinilyticum).</title>
        <authorList>
            <person name="Poehlein A."/>
            <person name="Schiel-Bengelsdorf B."/>
            <person name="Bengelsdorf F.R."/>
            <person name="Daniel R."/>
            <person name="Duerre P."/>
        </authorList>
    </citation>
    <scope>NUCLEOTIDE SEQUENCE [LARGE SCALE GENOMIC DNA]</scope>
    <source>
        <strain evidence="3">DSM 1384</strain>
    </source>
</reference>
<dbReference type="Proteomes" id="UP000037267">
    <property type="component" value="Unassembled WGS sequence"/>
</dbReference>
<feature type="domain" description="HNH nuclease" evidence="1">
    <location>
        <begin position="19"/>
        <end position="81"/>
    </location>
</feature>
<evidence type="ECO:0000259" key="1">
    <source>
        <dbReference type="Pfam" id="PF13391"/>
    </source>
</evidence>
<evidence type="ECO:0000313" key="2">
    <source>
        <dbReference type="EMBL" id="KNF09289.1"/>
    </source>
</evidence>
<dbReference type="CDD" id="cd00085">
    <property type="entry name" value="HNHc"/>
    <property type="match status" value="1"/>
</dbReference>
<dbReference type="Pfam" id="PF13391">
    <property type="entry name" value="HNH_2"/>
    <property type="match status" value="1"/>
</dbReference>
<sequence length="292" mass="33418">MSYKDKDLKILWSKSGGICAFPGCNQELICNNTQDIIGQICHIIAKKPDGPRGDSNYSKEELNSYSNLILLCPTHHSIIDNNVDTYTTDKLIKMKEEHESIMLSKIKSKESWKVNVAQLYYVNIPRIAILAGINGIEFDFKELSYTNCLHSMGWSLNYLLIKIQNLINLLSINSNMLDDNIDKLALGQLIEFNHKFRTKNVPYPQKVKSGEYFLTGNIDKDPQIYFKNKSYKFILSIDPRWITTSTSYCNLTSGWIDAAGLCMIKSIDYHNKIIIATPYIIGIPKSLYDFIF</sequence>
<dbReference type="PATRIC" id="fig|1503.3.peg.1928"/>
<dbReference type="EMBL" id="LGSS01000003">
    <property type="protein sequence ID" value="KNF09289.1"/>
    <property type="molecule type" value="Genomic_DNA"/>
</dbReference>
<proteinExistence type="predicted"/>
<accession>A0A0L0WCT5</accession>
<name>A0A0L0WCT5_GOTPU</name>
<dbReference type="RefSeq" id="WP_050354289.1">
    <property type="nucleotide sequence ID" value="NZ_LGSS01000003.1"/>
</dbReference>
<dbReference type="AlphaFoldDB" id="A0A0L0WCT5"/>
<organism evidence="2 3">
    <name type="scientific">Gottschalkia purinilytica</name>
    <name type="common">Clostridium purinilyticum</name>
    <dbReference type="NCBI Taxonomy" id="1503"/>
    <lineage>
        <taxon>Bacteria</taxon>
        <taxon>Bacillati</taxon>
        <taxon>Bacillota</taxon>
        <taxon>Tissierellia</taxon>
        <taxon>Tissierellales</taxon>
        <taxon>Gottschalkiaceae</taxon>
        <taxon>Gottschalkia</taxon>
    </lineage>
</organism>
<keyword evidence="3" id="KW-1185">Reference proteome</keyword>
<evidence type="ECO:0000313" key="3">
    <source>
        <dbReference type="Proteomes" id="UP000037267"/>
    </source>
</evidence>
<protein>
    <recommendedName>
        <fullName evidence="1">HNH nuclease domain-containing protein</fullName>
    </recommendedName>
</protein>